<comment type="caution">
    <text evidence="5">The sequence shown here is derived from an EMBL/GenBank/DDBJ whole genome shotgun (WGS) entry which is preliminary data.</text>
</comment>
<name>A0A161VXH0_9PEZI</name>
<sequence length="621" mass="67400">MEFPVQTTQIIGRLCLLILFVFLLSSSVASAPSQAAADEYDYIVIGSGPGGGPVAVNLAKAGYSVLILEAGDSSVASGGGQYPPSITWDFFVKHYEEDERNKKNNFVTWRARDGSYWVGNKNVPSDAKLLGIYYPRGATVGGSSMINAMATLLPTDSDWNYIVELTNDTTWAASNMRKVFEAIEKNNYLPSGTPGHGFNGWFQTNIDRATSVTGPVASVLTAMANDFGQNPNQLPQLISRDSNELNPNRDISAGIYGLARHTRANGQRYSSRDYITETINTRQFPLTLSQNSLATKIIFNTSGSKPRATGVEYLVGKSLYKADARYNANGPKGEKRTVTARREVILSGGCFNSPQLLKLSGIGPADELRKFSISVLVDSPGVGTNMQDNQEMPIVGTLRSQTGGFGPSGCVMYRTQHAPYNERDMFLMQGPYAFRGFWPSNQSNYALPTDPAGIYGVSMVKQHPQNRAGTVKLLSADPQDVPEINFNLFKQGRETDMGAMKDTIAWVRRIYAKVAGPSGPITPREPPCPNVQANGLCSDPKVDESWVEAQTFGHHPTSTCAIGGDGDRNAVLDSKFRVRGVDGLRVVDASAFPRIPGVFPVVATFMISQKASDIILAELRG</sequence>
<dbReference type="Proteomes" id="UP000076552">
    <property type="component" value="Unassembled WGS sequence"/>
</dbReference>
<protein>
    <submittedName>
        <fullName evidence="5">Choline dehydrogenase</fullName>
    </submittedName>
</protein>
<dbReference type="Pfam" id="PF00732">
    <property type="entry name" value="GMC_oxred_N"/>
    <property type="match status" value="1"/>
</dbReference>
<feature type="domain" description="Glucose-methanol-choline oxidoreductase C-terminal" evidence="4">
    <location>
        <begin position="464"/>
        <end position="607"/>
    </location>
</feature>
<evidence type="ECO:0000259" key="3">
    <source>
        <dbReference type="Pfam" id="PF00732"/>
    </source>
</evidence>
<dbReference type="SUPFAM" id="SSF51905">
    <property type="entry name" value="FAD/NAD(P)-binding domain"/>
    <property type="match status" value="1"/>
</dbReference>
<dbReference type="InterPro" id="IPR036188">
    <property type="entry name" value="FAD/NAD-bd_sf"/>
</dbReference>
<dbReference type="AlphaFoldDB" id="A0A161VXH0"/>
<dbReference type="EMBL" id="LFIV01000003">
    <property type="protein sequence ID" value="KZL78185.1"/>
    <property type="molecule type" value="Genomic_DNA"/>
</dbReference>
<evidence type="ECO:0000256" key="1">
    <source>
        <dbReference type="ARBA" id="ARBA00010790"/>
    </source>
</evidence>
<comment type="similarity">
    <text evidence="1">Belongs to the GMC oxidoreductase family.</text>
</comment>
<dbReference type="InterPro" id="IPR000172">
    <property type="entry name" value="GMC_OxRdtase_N"/>
</dbReference>
<organism evidence="5 6">
    <name type="scientific">Colletotrichum tofieldiae</name>
    <dbReference type="NCBI Taxonomy" id="708197"/>
    <lineage>
        <taxon>Eukaryota</taxon>
        <taxon>Fungi</taxon>
        <taxon>Dikarya</taxon>
        <taxon>Ascomycota</taxon>
        <taxon>Pezizomycotina</taxon>
        <taxon>Sordariomycetes</taxon>
        <taxon>Hypocreomycetidae</taxon>
        <taxon>Glomerellales</taxon>
        <taxon>Glomerellaceae</taxon>
        <taxon>Colletotrichum</taxon>
        <taxon>Colletotrichum spaethianum species complex</taxon>
    </lineage>
</organism>
<evidence type="ECO:0000313" key="6">
    <source>
        <dbReference type="Proteomes" id="UP000076552"/>
    </source>
</evidence>
<dbReference type="Pfam" id="PF05199">
    <property type="entry name" value="GMC_oxred_C"/>
    <property type="match status" value="1"/>
</dbReference>
<gene>
    <name evidence="5" type="ORF">CT0861_05732</name>
</gene>
<feature type="chain" id="PRO_5007828764" evidence="2">
    <location>
        <begin position="31"/>
        <end position="621"/>
    </location>
</feature>
<feature type="signal peptide" evidence="2">
    <location>
        <begin position="1"/>
        <end position="30"/>
    </location>
</feature>
<keyword evidence="6" id="KW-1185">Reference proteome</keyword>
<dbReference type="PANTHER" id="PTHR11552:SF80">
    <property type="entry name" value="GMC OXIDOREDUCTASE"/>
    <property type="match status" value="1"/>
</dbReference>
<proteinExistence type="inferred from homology"/>
<evidence type="ECO:0000256" key="2">
    <source>
        <dbReference type="SAM" id="SignalP"/>
    </source>
</evidence>
<dbReference type="GO" id="GO:0050660">
    <property type="term" value="F:flavin adenine dinucleotide binding"/>
    <property type="evidence" value="ECO:0007669"/>
    <property type="project" value="InterPro"/>
</dbReference>
<evidence type="ECO:0000313" key="5">
    <source>
        <dbReference type="EMBL" id="KZL78185.1"/>
    </source>
</evidence>
<dbReference type="SUPFAM" id="SSF54373">
    <property type="entry name" value="FAD-linked reductases, C-terminal domain"/>
    <property type="match status" value="1"/>
</dbReference>
<dbReference type="PIRSF" id="PIRSF000137">
    <property type="entry name" value="Alcohol_oxidase"/>
    <property type="match status" value="1"/>
</dbReference>
<dbReference type="Gene3D" id="3.30.560.10">
    <property type="entry name" value="Glucose Oxidase, domain 3"/>
    <property type="match status" value="1"/>
</dbReference>
<evidence type="ECO:0000259" key="4">
    <source>
        <dbReference type="Pfam" id="PF05199"/>
    </source>
</evidence>
<dbReference type="PANTHER" id="PTHR11552">
    <property type="entry name" value="GLUCOSE-METHANOL-CHOLINE GMC OXIDOREDUCTASE"/>
    <property type="match status" value="1"/>
</dbReference>
<dbReference type="InterPro" id="IPR007867">
    <property type="entry name" value="GMC_OxRtase_C"/>
</dbReference>
<dbReference type="STRING" id="708197.A0A161VXH0"/>
<dbReference type="Gene3D" id="3.50.50.60">
    <property type="entry name" value="FAD/NAD(P)-binding domain"/>
    <property type="match status" value="2"/>
</dbReference>
<accession>A0A161VXH0</accession>
<reference evidence="5 6" key="1">
    <citation type="submission" date="2015-06" db="EMBL/GenBank/DDBJ databases">
        <title>Survival trade-offs in plant roots during colonization by closely related pathogenic and mutualistic fungi.</title>
        <authorList>
            <person name="Hacquard S."/>
            <person name="Kracher B."/>
            <person name="Hiruma K."/>
            <person name="Weinman A."/>
            <person name="Muench P."/>
            <person name="Garrido Oter R."/>
            <person name="Ver Loren van Themaat E."/>
            <person name="Dallerey J.-F."/>
            <person name="Damm U."/>
            <person name="Henrissat B."/>
            <person name="Lespinet O."/>
            <person name="Thon M."/>
            <person name="Kemen E."/>
            <person name="McHardy A.C."/>
            <person name="Schulze-Lefert P."/>
            <person name="O'Connell R.J."/>
        </authorList>
    </citation>
    <scope>NUCLEOTIDE SEQUENCE [LARGE SCALE GENOMIC DNA]</scope>
    <source>
        <strain evidence="5 6">0861</strain>
    </source>
</reference>
<feature type="domain" description="Glucose-methanol-choline oxidoreductase N-terminal" evidence="3">
    <location>
        <begin position="132"/>
        <end position="389"/>
    </location>
</feature>
<dbReference type="GO" id="GO:0016614">
    <property type="term" value="F:oxidoreductase activity, acting on CH-OH group of donors"/>
    <property type="evidence" value="ECO:0007669"/>
    <property type="project" value="InterPro"/>
</dbReference>
<keyword evidence="2" id="KW-0732">Signal</keyword>
<dbReference type="InterPro" id="IPR012132">
    <property type="entry name" value="GMC_OxRdtase"/>
</dbReference>